<dbReference type="SUPFAM" id="SSF56425">
    <property type="entry name" value="Succinate dehydrogenase/fumarate reductase flavoprotein, catalytic domain"/>
    <property type="match status" value="1"/>
</dbReference>
<dbReference type="EMBL" id="JAOZYB010000311">
    <property type="protein sequence ID" value="MEB3964391.1"/>
    <property type="molecule type" value="Genomic_DNA"/>
</dbReference>
<keyword evidence="1" id="KW-0285">Flavoprotein</keyword>
<accession>A0ABU6CI40</accession>
<dbReference type="PRINTS" id="PR00411">
    <property type="entry name" value="PNDRDTASEI"/>
</dbReference>
<evidence type="ECO:0000256" key="1">
    <source>
        <dbReference type="ARBA" id="ARBA00022630"/>
    </source>
</evidence>
<feature type="region of interest" description="Disordered" evidence="3">
    <location>
        <begin position="47"/>
        <end position="66"/>
    </location>
</feature>
<gene>
    <name evidence="6" type="ORF">OKJ48_29770</name>
</gene>
<dbReference type="PIRSF" id="PIRSF000171">
    <property type="entry name" value="SDHA_APRA_LASPO"/>
    <property type="match status" value="1"/>
</dbReference>
<sequence>MDSLGHQLATSVLVVGTGGSGLRAAIEAAEAGVAVIAVAKGEADEVPTPWTVGSSEEAPAPAGPGDTWERHVADTLLEGCLLADPRAAQVVARHAVQAIHDMRRYGTRLDRQGHGAAAENQFENYTYRRAAFADERTGPQVRRSLRERARQLGIPVLSNVHVTRLLVDDGTVFGAYGFDLVDGSRYRVHADAVILATGGHTRIWRHTTSRRGENTGDTFRLAVEAGARLHDPELVQFHPFGLLGPQNTAGMLVSEAVRGAGGALLNNLGERFMTRYEAERMELSGRDRITRASYSEIKEGRGTQAGGVWLDLSHLPPETVLTRLPHVHQSLLDEQLLDITRDPIEVVPTAQYSMGGVRVRPEDHGTDIDGLYVVGEAAGGLHGANRLAGNALIESLVYGRVAGRAAAEYSAGLTTHPRSPAAVRAAEADVNRLLTADGEENVRALLRSVRHLMTERAGVVRDEAGLTAGLTRLDEIEARTEQVGVHIDIGGFQDLAYAYDLRSAVLAARATLECALERRETRGCHHRSDHPGVDPDLEVNLVWSPTAGVRREPVPPVPTDIAELMDDLAAGAGPAE</sequence>
<dbReference type="PRINTS" id="PR00368">
    <property type="entry name" value="FADPNR"/>
</dbReference>
<dbReference type="InterPro" id="IPR036188">
    <property type="entry name" value="FAD/NAD-bd_sf"/>
</dbReference>
<dbReference type="InterPro" id="IPR030664">
    <property type="entry name" value="SdhA/FrdA/AprA"/>
</dbReference>
<evidence type="ECO:0000259" key="5">
    <source>
        <dbReference type="Pfam" id="PF02910"/>
    </source>
</evidence>
<dbReference type="InterPro" id="IPR015939">
    <property type="entry name" value="Fum_Rdtase/Succ_DH_flav-like_C"/>
</dbReference>
<feature type="domain" description="FAD-dependent oxidoreductase 2 FAD-binding" evidence="4">
    <location>
        <begin position="12"/>
        <end position="392"/>
    </location>
</feature>
<name>A0ABU6CI40_9ACTN</name>
<evidence type="ECO:0000256" key="2">
    <source>
        <dbReference type="ARBA" id="ARBA00023002"/>
    </source>
</evidence>
<proteinExistence type="predicted"/>
<keyword evidence="2" id="KW-0560">Oxidoreductase</keyword>
<evidence type="ECO:0000313" key="6">
    <source>
        <dbReference type="EMBL" id="MEB3964391.1"/>
    </source>
</evidence>
<dbReference type="RefSeq" id="WP_324772116.1">
    <property type="nucleotide sequence ID" value="NZ_BAAATS010000028.1"/>
</dbReference>
<dbReference type="InterPro" id="IPR037099">
    <property type="entry name" value="Fum_R/Succ_DH_flav-like_C_sf"/>
</dbReference>
<dbReference type="Proteomes" id="UP001352223">
    <property type="component" value="Unassembled WGS sequence"/>
</dbReference>
<protein>
    <submittedName>
        <fullName evidence="6">FAD-binding protein</fullName>
    </submittedName>
</protein>
<evidence type="ECO:0000313" key="7">
    <source>
        <dbReference type="Proteomes" id="UP001352223"/>
    </source>
</evidence>
<dbReference type="PANTHER" id="PTHR11632:SF51">
    <property type="entry name" value="SUCCINATE DEHYDROGENASE [UBIQUINONE] FLAVOPROTEIN SUBUNIT, MITOCHONDRIAL"/>
    <property type="match status" value="1"/>
</dbReference>
<dbReference type="SUPFAM" id="SSF51905">
    <property type="entry name" value="FAD/NAD(P)-binding domain"/>
    <property type="match status" value="1"/>
</dbReference>
<dbReference type="SUPFAM" id="SSF46977">
    <property type="entry name" value="Succinate dehydrogenase/fumarate reductase flavoprotein C-terminal domain"/>
    <property type="match status" value="1"/>
</dbReference>
<reference evidence="6 7" key="1">
    <citation type="submission" date="2022-10" db="EMBL/GenBank/DDBJ databases">
        <authorList>
            <person name="Xie J."/>
            <person name="Shen N."/>
        </authorList>
    </citation>
    <scope>NUCLEOTIDE SEQUENCE [LARGE SCALE GENOMIC DNA]</scope>
    <source>
        <strain evidence="6 7">DSM 41681</strain>
    </source>
</reference>
<evidence type="ECO:0000259" key="4">
    <source>
        <dbReference type="Pfam" id="PF00890"/>
    </source>
</evidence>
<dbReference type="InterPro" id="IPR027477">
    <property type="entry name" value="Succ_DH/fumarate_Rdtase_cat_sf"/>
</dbReference>
<evidence type="ECO:0000256" key="3">
    <source>
        <dbReference type="SAM" id="MobiDB-lite"/>
    </source>
</evidence>
<dbReference type="Pfam" id="PF02910">
    <property type="entry name" value="Succ_DH_flav_C"/>
    <property type="match status" value="1"/>
</dbReference>
<organism evidence="6 7">
    <name type="scientific">Streptomyces kunmingensis</name>
    <dbReference type="NCBI Taxonomy" id="68225"/>
    <lineage>
        <taxon>Bacteria</taxon>
        <taxon>Bacillati</taxon>
        <taxon>Actinomycetota</taxon>
        <taxon>Actinomycetes</taxon>
        <taxon>Kitasatosporales</taxon>
        <taxon>Streptomycetaceae</taxon>
        <taxon>Streptomyces</taxon>
    </lineage>
</organism>
<dbReference type="PANTHER" id="PTHR11632">
    <property type="entry name" value="SUCCINATE DEHYDROGENASE 2 FLAVOPROTEIN SUBUNIT"/>
    <property type="match status" value="1"/>
</dbReference>
<feature type="domain" description="Fumarate reductase/succinate dehydrogenase flavoprotein-like C-terminal" evidence="5">
    <location>
        <begin position="448"/>
        <end position="532"/>
    </location>
</feature>
<dbReference type="Gene3D" id="3.50.50.60">
    <property type="entry name" value="FAD/NAD(P)-binding domain"/>
    <property type="match status" value="1"/>
</dbReference>
<dbReference type="Gene3D" id="1.20.58.100">
    <property type="entry name" value="Fumarate reductase/succinate dehydrogenase flavoprotein-like, C-terminal domain"/>
    <property type="match status" value="1"/>
</dbReference>
<dbReference type="Gene3D" id="3.90.700.10">
    <property type="entry name" value="Succinate dehydrogenase/fumarate reductase flavoprotein, catalytic domain"/>
    <property type="match status" value="1"/>
</dbReference>
<dbReference type="Pfam" id="PF00890">
    <property type="entry name" value="FAD_binding_2"/>
    <property type="match status" value="1"/>
</dbReference>
<keyword evidence="7" id="KW-1185">Reference proteome</keyword>
<comment type="caution">
    <text evidence="6">The sequence shown here is derived from an EMBL/GenBank/DDBJ whole genome shotgun (WGS) entry which is preliminary data.</text>
</comment>
<dbReference type="InterPro" id="IPR003953">
    <property type="entry name" value="FAD-dep_OxRdtase_2_FAD-bd"/>
</dbReference>